<dbReference type="AlphaFoldDB" id="A0A060HMQ6"/>
<dbReference type="NCBIfam" id="TIGR01188">
    <property type="entry name" value="drrA"/>
    <property type="match status" value="1"/>
</dbReference>
<evidence type="ECO:0000256" key="4">
    <source>
        <dbReference type="ARBA" id="ARBA00022741"/>
    </source>
</evidence>
<dbReference type="GO" id="GO:1900753">
    <property type="term" value="P:doxorubicin transport"/>
    <property type="evidence" value="ECO:0007669"/>
    <property type="project" value="InterPro"/>
</dbReference>
<reference evidence="10 11" key="1">
    <citation type="journal article" date="2014" name="Int. J. Syst. Evol. Microbiol.">
        <title>Nitrososphaera viennensis gen. nov., sp. nov., an aerobic and mesophilic, ammonia-oxidizing archaeon from soil and a member of the archaeal phylum Thaumarchaeota.</title>
        <authorList>
            <person name="Stieglmeier M."/>
            <person name="Klingl A."/>
            <person name="Alves R.J."/>
            <person name="Rittmann S.K."/>
            <person name="Melcher M."/>
            <person name="Leisch N."/>
            <person name="Schleper C."/>
        </authorList>
    </citation>
    <scope>NUCLEOTIDE SEQUENCE [LARGE SCALE GENOMIC DNA]</scope>
    <source>
        <strain evidence="10">EN76</strain>
    </source>
</reference>
<evidence type="ECO:0000259" key="9">
    <source>
        <dbReference type="PROSITE" id="PS50893"/>
    </source>
</evidence>
<evidence type="ECO:0000313" key="10">
    <source>
        <dbReference type="EMBL" id="AIC16778.1"/>
    </source>
</evidence>
<dbReference type="PROSITE" id="PS00211">
    <property type="entry name" value="ABC_TRANSPORTER_1"/>
    <property type="match status" value="1"/>
</dbReference>
<dbReference type="STRING" id="926571.NVIE_025090"/>
<evidence type="ECO:0000256" key="7">
    <source>
        <dbReference type="ARBA" id="ARBA00023136"/>
    </source>
</evidence>
<feature type="domain" description="ABC transporter" evidence="9">
    <location>
        <begin position="3"/>
        <end position="234"/>
    </location>
</feature>
<gene>
    <name evidence="10" type="ORF">NVIE_025090</name>
</gene>
<dbReference type="InterPro" id="IPR027417">
    <property type="entry name" value="P-loop_NTPase"/>
</dbReference>
<evidence type="ECO:0000256" key="1">
    <source>
        <dbReference type="ARBA" id="ARBA00004413"/>
    </source>
</evidence>
<name>A0A060HMQ6_9ARCH</name>
<dbReference type="GO" id="GO:0043215">
    <property type="term" value="P:daunorubicin transport"/>
    <property type="evidence" value="ECO:0007669"/>
    <property type="project" value="InterPro"/>
</dbReference>
<keyword evidence="4" id="KW-0547">Nucleotide-binding</keyword>
<dbReference type="GO" id="GO:0005524">
    <property type="term" value="F:ATP binding"/>
    <property type="evidence" value="ECO:0007669"/>
    <property type="project" value="UniProtKB-KW"/>
</dbReference>
<dbReference type="PANTHER" id="PTHR43582">
    <property type="entry name" value="LINEARMYCIN RESISTANCE ATP-BINDING PROTEIN LNRL"/>
    <property type="match status" value="1"/>
</dbReference>
<organism evidence="10 11">
    <name type="scientific">Nitrososphaera viennensis EN76</name>
    <dbReference type="NCBI Taxonomy" id="926571"/>
    <lineage>
        <taxon>Archaea</taxon>
        <taxon>Nitrososphaerota</taxon>
        <taxon>Nitrososphaeria</taxon>
        <taxon>Nitrososphaerales</taxon>
        <taxon>Nitrososphaeraceae</taxon>
        <taxon>Nitrososphaera</taxon>
    </lineage>
</organism>
<evidence type="ECO:0000256" key="6">
    <source>
        <dbReference type="ARBA" id="ARBA00022967"/>
    </source>
</evidence>
<keyword evidence="11" id="KW-1185">Reference proteome</keyword>
<dbReference type="Pfam" id="PF00005">
    <property type="entry name" value="ABC_tran"/>
    <property type="match status" value="1"/>
</dbReference>
<keyword evidence="2" id="KW-0813">Transport</keyword>
<accession>A0A060HMQ6</accession>
<dbReference type="HOGENOM" id="CLU_000604_1_2_2"/>
<evidence type="ECO:0000256" key="5">
    <source>
        <dbReference type="ARBA" id="ARBA00022840"/>
    </source>
</evidence>
<sequence>MMIRIKSLAKRYGNLVAVDDLTLDIEENEIFGLLGSNGAGKTTTIHMLATLLKPTSGTATVNGYDIVRQPAKVRESIGIVFQAPSSDDMLTGYENLYVHSLLYSVPRDIRKKRIDEVLELVGLLDRKNDRVKTYSGGMRRRLEIARGLLHKPRVMFLDEPTLGLDPASRETMWKYVRRLVEEEKVTIILTTHYMEEADMLCDRIGVIDKGRIVALDTPARLKAALGGDIIKIKTKSKDADLIAGRLDFVQKAEFVDGLLVLSVRDAKRSLPILLQNIEAEQAEFSSPTLNDVFIHLTGRNIKEQAEGGFMERYAQYDD</sequence>
<dbReference type="EMBL" id="CP007536">
    <property type="protein sequence ID" value="AIC16778.1"/>
    <property type="molecule type" value="Genomic_DNA"/>
</dbReference>
<dbReference type="GeneID" id="74947744"/>
<dbReference type="FunFam" id="3.40.50.300:FF:000589">
    <property type="entry name" value="ABC transporter, ATP-binding subunit"/>
    <property type="match status" value="1"/>
</dbReference>
<dbReference type="PROSITE" id="PS50893">
    <property type="entry name" value="ABC_TRANSPORTER_2"/>
    <property type="match status" value="1"/>
</dbReference>
<dbReference type="InterPro" id="IPR003439">
    <property type="entry name" value="ABC_transporter-like_ATP-bd"/>
</dbReference>
<dbReference type="OrthoDB" id="31298at2157"/>
<dbReference type="Gene3D" id="3.40.50.300">
    <property type="entry name" value="P-loop containing nucleotide triphosphate hydrolases"/>
    <property type="match status" value="1"/>
</dbReference>
<dbReference type="InterPro" id="IPR017871">
    <property type="entry name" value="ABC_transporter-like_CS"/>
</dbReference>
<dbReference type="InterPro" id="IPR003593">
    <property type="entry name" value="AAA+_ATPase"/>
</dbReference>
<keyword evidence="5 10" id="KW-0067">ATP-binding</keyword>
<evidence type="ECO:0000256" key="2">
    <source>
        <dbReference type="ARBA" id="ARBA00022448"/>
    </source>
</evidence>
<dbReference type="InterPro" id="IPR005894">
    <property type="entry name" value="DrrA"/>
</dbReference>
<evidence type="ECO:0000256" key="3">
    <source>
        <dbReference type="ARBA" id="ARBA00022475"/>
    </source>
</evidence>
<protein>
    <submittedName>
        <fullName evidence="10">ABC efflux transporter, ATP-binding protein, Drug Exporter-1 (DrugE1) Family</fullName>
    </submittedName>
</protein>
<dbReference type="KEGG" id="nvn:NVIE_025090"/>
<dbReference type="SUPFAM" id="SSF52540">
    <property type="entry name" value="P-loop containing nucleoside triphosphate hydrolases"/>
    <property type="match status" value="1"/>
</dbReference>
<comment type="similarity">
    <text evidence="8">Belongs to the ABC transporter superfamily. Drug exporter-1 (DrugE1) (TC 3.A.1.105) family.</text>
</comment>
<dbReference type="RefSeq" id="WP_075055463.1">
    <property type="nucleotide sequence ID" value="NZ_CP007536.1"/>
</dbReference>
<dbReference type="SMART" id="SM00382">
    <property type="entry name" value="AAA"/>
    <property type="match status" value="1"/>
</dbReference>
<dbReference type="GO" id="GO:0016887">
    <property type="term" value="F:ATP hydrolysis activity"/>
    <property type="evidence" value="ECO:0007669"/>
    <property type="project" value="InterPro"/>
</dbReference>
<dbReference type="Proteomes" id="UP000027093">
    <property type="component" value="Chromosome"/>
</dbReference>
<evidence type="ECO:0000313" key="11">
    <source>
        <dbReference type="Proteomes" id="UP000027093"/>
    </source>
</evidence>
<keyword evidence="7" id="KW-0472">Membrane</keyword>
<comment type="subcellular location">
    <subcellularLocation>
        <location evidence="1">Cell membrane</location>
        <topology evidence="1">Peripheral membrane protein</topology>
        <orientation evidence="1">Cytoplasmic side</orientation>
    </subcellularLocation>
</comment>
<keyword evidence="6" id="KW-1278">Translocase</keyword>
<proteinExistence type="inferred from homology"/>
<keyword evidence="3" id="KW-1003">Cell membrane</keyword>
<evidence type="ECO:0000256" key="8">
    <source>
        <dbReference type="ARBA" id="ARBA00049985"/>
    </source>
</evidence>
<dbReference type="GO" id="GO:0005886">
    <property type="term" value="C:plasma membrane"/>
    <property type="evidence" value="ECO:0007669"/>
    <property type="project" value="UniProtKB-SubCell"/>
</dbReference>
<dbReference type="PANTHER" id="PTHR43582:SF2">
    <property type="entry name" value="LINEARMYCIN RESISTANCE ATP-BINDING PROTEIN LNRL"/>
    <property type="match status" value="1"/>
</dbReference>